<reference evidence="1 2" key="1">
    <citation type="journal article" date="2014" name="PLoS ONE">
        <title>Genome Information of Methylobacterium oryzae, a Plant-Probiotic Methylotroph in the Phyllosphere.</title>
        <authorList>
            <person name="Kwak M.J."/>
            <person name="Jeong H."/>
            <person name="Madhaiyan M."/>
            <person name="Lee Y."/>
            <person name="Sa T.M."/>
            <person name="Oh T.K."/>
            <person name="Kim J.F."/>
        </authorList>
    </citation>
    <scope>NUCLEOTIDE SEQUENCE [LARGE SCALE GENOMIC DNA]</scope>
    <source>
        <strain evidence="1 2">CBMB20</strain>
    </source>
</reference>
<protein>
    <submittedName>
        <fullName evidence="1">Protein of unassigned function</fullName>
    </submittedName>
</protein>
<accession>A0A089NN96</accession>
<dbReference type="HOGENOM" id="CLU_3330030_0_0_5"/>
<dbReference type="eggNOG" id="ENOG503127I">
    <property type="taxonomic scope" value="Bacteria"/>
</dbReference>
<proteinExistence type="predicted"/>
<evidence type="ECO:0000313" key="2">
    <source>
        <dbReference type="Proteomes" id="UP000029492"/>
    </source>
</evidence>
<dbReference type="AlphaFoldDB" id="A0A089NN96"/>
<keyword evidence="2" id="KW-1185">Reference proteome</keyword>
<evidence type="ECO:0000313" key="1">
    <source>
        <dbReference type="EMBL" id="AIQ88000.1"/>
    </source>
</evidence>
<sequence length="38" mass="3943">MTLTARLTVAAAAALATIAVLAGTYVEVLDRALPMHFV</sequence>
<dbReference type="EMBL" id="CP003811">
    <property type="protein sequence ID" value="AIQ88000.1"/>
    <property type="molecule type" value="Genomic_DNA"/>
</dbReference>
<name>A0A089NN96_9HYPH</name>
<gene>
    <name evidence="1" type="ORF">MOC_0245</name>
</gene>
<dbReference type="KEGG" id="mor:MOC_0245"/>
<dbReference type="Proteomes" id="UP000029492">
    <property type="component" value="Chromosome"/>
</dbReference>
<organism evidence="1 2">
    <name type="scientific">Methylobacterium oryzae CBMB20</name>
    <dbReference type="NCBI Taxonomy" id="693986"/>
    <lineage>
        <taxon>Bacteria</taxon>
        <taxon>Pseudomonadati</taxon>
        <taxon>Pseudomonadota</taxon>
        <taxon>Alphaproteobacteria</taxon>
        <taxon>Hyphomicrobiales</taxon>
        <taxon>Methylobacteriaceae</taxon>
        <taxon>Methylobacterium</taxon>
    </lineage>
</organism>